<keyword evidence="2" id="KW-1185">Reference proteome</keyword>
<proteinExistence type="predicted"/>
<evidence type="ECO:0000313" key="2">
    <source>
        <dbReference type="Proteomes" id="UP000249661"/>
    </source>
</evidence>
<dbReference type="Proteomes" id="UP000249661">
    <property type="component" value="Unassembled WGS sequence"/>
</dbReference>
<gene>
    <name evidence="1" type="ORF">BO66DRAFT_186329</name>
</gene>
<accession>A0ACD1GYA2</accession>
<name>A0ACD1GYA2_9EURO</name>
<evidence type="ECO:0000313" key="1">
    <source>
        <dbReference type="EMBL" id="RAH66238.1"/>
    </source>
</evidence>
<reference evidence="1" key="1">
    <citation type="submission" date="2018-02" db="EMBL/GenBank/DDBJ databases">
        <title>The genomes of Aspergillus section Nigri reveals drivers in fungal speciation.</title>
        <authorList>
            <consortium name="DOE Joint Genome Institute"/>
            <person name="Vesth T.C."/>
            <person name="Nybo J."/>
            <person name="Theobald S."/>
            <person name="Brandl J."/>
            <person name="Frisvad J.C."/>
            <person name="Nielsen K.F."/>
            <person name="Lyhne E.K."/>
            <person name="Kogle M.E."/>
            <person name="Kuo A."/>
            <person name="Riley R."/>
            <person name="Clum A."/>
            <person name="Nolan M."/>
            <person name="Lipzen A."/>
            <person name="Salamov A."/>
            <person name="Henrissat B."/>
            <person name="Wiebenga A."/>
            <person name="De vries R.P."/>
            <person name="Grigoriev I.V."/>
            <person name="Mortensen U.H."/>
            <person name="Andersen M.R."/>
            <person name="Baker S.E."/>
        </authorList>
    </citation>
    <scope>NUCLEOTIDE SEQUENCE</scope>
    <source>
        <strain evidence="1">CBS 121060</strain>
    </source>
</reference>
<dbReference type="EMBL" id="KZ824984">
    <property type="protein sequence ID" value="RAH66238.1"/>
    <property type="molecule type" value="Genomic_DNA"/>
</dbReference>
<sequence>MGLGLREVSYCFPWPLLPFYILLPTLRGPFLMADASCLFLSLSLFSLTSQKYSRDSADGRPCATHSGLSYSYTTCARLQNSILRRQLRPMGLRQLPWRGVTFARIHELTYRPKYQWLASSRPRLTVDEIEWNRGWAEEGSVRSYAEECRRNDQEAIHWVST</sequence>
<organism evidence="1 2">
    <name type="scientific">Aspergillus aculeatinus CBS 121060</name>
    <dbReference type="NCBI Taxonomy" id="1448322"/>
    <lineage>
        <taxon>Eukaryota</taxon>
        <taxon>Fungi</taxon>
        <taxon>Dikarya</taxon>
        <taxon>Ascomycota</taxon>
        <taxon>Pezizomycotina</taxon>
        <taxon>Eurotiomycetes</taxon>
        <taxon>Eurotiomycetidae</taxon>
        <taxon>Eurotiales</taxon>
        <taxon>Aspergillaceae</taxon>
        <taxon>Aspergillus</taxon>
        <taxon>Aspergillus subgen. Circumdati</taxon>
    </lineage>
</organism>
<protein>
    <submittedName>
        <fullName evidence="1">Uncharacterized protein</fullName>
    </submittedName>
</protein>